<dbReference type="EMBL" id="JARULN010000010">
    <property type="protein sequence ID" value="MDG5754577.1"/>
    <property type="molecule type" value="Genomic_DNA"/>
</dbReference>
<keyword evidence="5 6" id="KW-0472">Membrane</keyword>
<feature type="transmembrane region" description="Helical" evidence="6">
    <location>
        <begin position="309"/>
        <end position="332"/>
    </location>
</feature>
<evidence type="ECO:0000313" key="8">
    <source>
        <dbReference type="EMBL" id="MDG5754577.1"/>
    </source>
</evidence>
<evidence type="ECO:0000256" key="4">
    <source>
        <dbReference type="ARBA" id="ARBA00022989"/>
    </source>
</evidence>
<feature type="transmembrane region" description="Helical" evidence="6">
    <location>
        <begin position="344"/>
        <end position="363"/>
    </location>
</feature>
<dbReference type="Pfam" id="PF07690">
    <property type="entry name" value="MFS_1"/>
    <property type="match status" value="1"/>
</dbReference>
<keyword evidence="9" id="KW-1185">Reference proteome</keyword>
<organism evidence="8 9">
    <name type="scientific">Ectobacillus antri</name>
    <dbReference type="NCBI Taxonomy" id="2486280"/>
    <lineage>
        <taxon>Bacteria</taxon>
        <taxon>Bacillati</taxon>
        <taxon>Bacillota</taxon>
        <taxon>Bacilli</taxon>
        <taxon>Bacillales</taxon>
        <taxon>Bacillaceae</taxon>
        <taxon>Ectobacillus</taxon>
    </lineage>
</organism>
<evidence type="ECO:0000313" key="9">
    <source>
        <dbReference type="Proteomes" id="UP001218246"/>
    </source>
</evidence>
<dbReference type="PROSITE" id="PS50850">
    <property type="entry name" value="MFS"/>
    <property type="match status" value="1"/>
</dbReference>
<dbReference type="InterPro" id="IPR036259">
    <property type="entry name" value="MFS_trans_sf"/>
</dbReference>
<dbReference type="InterPro" id="IPR020846">
    <property type="entry name" value="MFS_dom"/>
</dbReference>
<feature type="domain" description="Major facilitator superfamily (MFS) profile" evidence="7">
    <location>
        <begin position="24"/>
        <end position="458"/>
    </location>
</feature>
<name>A0ABT6H5H4_9BACI</name>
<evidence type="ECO:0000256" key="2">
    <source>
        <dbReference type="ARBA" id="ARBA00022448"/>
    </source>
</evidence>
<feature type="transmembrane region" description="Helical" evidence="6">
    <location>
        <begin position="89"/>
        <end position="109"/>
    </location>
</feature>
<keyword evidence="2" id="KW-0813">Transport</keyword>
<reference evidence="8 9" key="1">
    <citation type="submission" date="2023-04" db="EMBL/GenBank/DDBJ databases">
        <title>Ectobacillus antri isolated from activated sludge.</title>
        <authorList>
            <person name="Yan P."/>
            <person name="Liu X."/>
        </authorList>
    </citation>
    <scope>NUCLEOTIDE SEQUENCE [LARGE SCALE GENOMIC DNA]</scope>
    <source>
        <strain evidence="8 9">C18H</strain>
    </source>
</reference>
<dbReference type="PANTHER" id="PTHR42718:SF9">
    <property type="entry name" value="MAJOR FACILITATOR SUPERFAMILY MULTIDRUG TRANSPORTER MFSC"/>
    <property type="match status" value="1"/>
</dbReference>
<keyword evidence="4 6" id="KW-1133">Transmembrane helix</keyword>
<feature type="transmembrane region" description="Helical" evidence="6">
    <location>
        <begin position="240"/>
        <end position="256"/>
    </location>
</feature>
<dbReference type="SUPFAM" id="SSF103473">
    <property type="entry name" value="MFS general substrate transporter"/>
    <property type="match status" value="1"/>
</dbReference>
<comment type="subcellular location">
    <subcellularLocation>
        <location evidence="1">Cell membrane</location>
        <topology evidence="1">Multi-pass membrane protein</topology>
    </subcellularLocation>
</comment>
<feature type="transmembrane region" description="Helical" evidence="6">
    <location>
        <begin position="210"/>
        <end position="234"/>
    </location>
</feature>
<evidence type="ECO:0000256" key="6">
    <source>
        <dbReference type="SAM" id="Phobius"/>
    </source>
</evidence>
<keyword evidence="3 6" id="KW-0812">Transmembrane</keyword>
<feature type="transmembrane region" description="Helical" evidence="6">
    <location>
        <begin position="148"/>
        <end position="171"/>
    </location>
</feature>
<feature type="transmembrane region" description="Helical" evidence="6">
    <location>
        <begin position="408"/>
        <end position="429"/>
    </location>
</feature>
<dbReference type="Gene3D" id="1.20.1720.10">
    <property type="entry name" value="Multidrug resistance protein D"/>
    <property type="match status" value="1"/>
</dbReference>
<dbReference type="Proteomes" id="UP001218246">
    <property type="component" value="Unassembled WGS sequence"/>
</dbReference>
<protein>
    <submittedName>
        <fullName evidence="8">MFS transporter</fullName>
    </submittedName>
</protein>
<sequence length="461" mass="50479">MAFAINPFLSERDRQIFRRERRLFLIAVSSGTLLNPLNSSMISMALHGIQETFHLTFAAASWVISAFYLASAIGQPVMGRLGDVFGRKAVFLTGLLIAFIPAITAPIISSFAALVILRIIQAIGTSAIYPSGMGLVRAHIHYKQGYALAVISIFSSVTVALGPTVGGFVIALGDWPAIFMINIPFLLVSFLLAWFMFPKETHERHSLREVAHFLDIPGILLFAATLITLLIFVLSLKAEPQYVMGLVGVVTLLLFIRHEWKTEAAFIPLRMFYENRLLTYVNFTFVLLNIYNYVLLFGVPVYLQDHLHLSLSMSGLLMLFIAGSGIVVTPITGRWTDKVGAAPALMLGAGFMLTGAVLLAFVFTKLPVYGTIPVLLLLGMGYGFQNISLQSAMLKAAPPEQTGVASGLFQTARYIGAIFASVLLGSLFGQEVTASHMRMLSIILIGLAFASIWMSRKLRHL</sequence>
<evidence type="ECO:0000256" key="5">
    <source>
        <dbReference type="ARBA" id="ARBA00023136"/>
    </source>
</evidence>
<dbReference type="CDD" id="cd17321">
    <property type="entry name" value="MFS_MMR_MDR_like"/>
    <property type="match status" value="1"/>
</dbReference>
<dbReference type="InterPro" id="IPR011701">
    <property type="entry name" value="MFS"/>
</dbReference>
<feature type="transmembrane region" description="Helical" evidence="6">
    <location>
        <begin position="369"/>
        <end position="387"/>
    </location>
</feature>
<gene>
    <name evidence="8" type="ORF">P6P90_11415</name>
</gene>
<feature type="transmembrane region" description="Helical" evidence="6">
    <location>
        <begin position="435"/>
        <end position="454"/>
    </location>
</feature>
<proteinExistence type="predicted"/>
<feature type="transmembrane region" description="Helical" evidence="6">
    <location>
        <begin position="115"/>
        <end position="136"/>
    </location>
</feature>
<feature type="transmembrane region" description="Helical" evidence="6">
    <location>
        <begin position="277"/>
        <end position="303"/>
    </location>
</feature>
<evidence type="ECO:0000256" key="3">
    <source>
        <dbReference type="ARBA" id="ARBA00022692"/>
    </source>
</evidence>
<dbReference type="RefSeq" id="WP_245999863.1">
    <property type="nucleotide sequence ID" value="NZ_JARRRY010000006.1"/>
</dbReference>
<comment type="caution">
    <text evidence="8">The sequence shown here is derived from an EMBL/GenBank/DDBJ whole genome shotgun (WGS) entry which is preliminary data.</text>
</comment>
<dbReference type="Gene3D" id="1.20.1250.20">
    <property type="entry name" value="MFS general substrate transporter like domains"/>
    <property type="match status" value="1"/>
</dbReference>
<accession>A0ABT6H5H4</accession>
<evidence type="ECO:0000256" key="1">
    <source>
        <dbReference type="ARBA" id="ARBA00004651"/>
    </source>
</evidence>
<feature type="transmembrane region" description="Helical" evidence="6">
    <location>
        <begin position="177"/>
        <end position="198"/>
    </location>
</feature>
<feature type="transmembrane region" description="Helical" evidence="6">
    <location>
        <begin position="55"/>
        <end position="77"/>
    </location>
</feature>
<evidence type="ECO:0000259" key="7">
    <source>
        <dbReference type="PROSITE" id="PS50850"/>
    </source>
</evidence>
<dbReference type="PANTHER" id="PTHR42718">
    <property type="entry name" value="MAJOR FACILITATOR SUPERFAMILY MULTIDRUG TRANSPORTER MFSC"/>
    <property type="match status" value="1"/>
</dbReference>